<dbReference type="RefSeq" id="WP_301590602.1">
    <property type="nucleotide sequence ID" value="NZ_JAPFQI010000009.1"/>
</dbReference>
<organism evidence="2 3">
    <name type="scientific">Sabulicella glaciei</name>
    <dbReference type="NCBI Taxonomy" id="2984948"/>
    <lineage>
        <taxon>Bacteria</taxon>
        <taxon>Pseudomonadati</taxon>
        <taxon>Pseudomonadota</taxon>
        <taxon>Alphaproteobacteria</taxon>
        <taxon>Acetobacterales</taxon>
        <taxon>Acetobacteraceae</taxon>
        <taxon>Sabulicella</taxon>
    </lineage>
</organism>
<evidence type="ECO:0008006" key="4">
    <source>
        <dbReference type="Google" id="ProtNLM"/>
    </source>
</evidence>
<keyword evidence="3" id="KW-1185">Reference proteome</keyword>
<evidence type="ECO:0000313" key="3">
    <source>
        <dbReference type="Proteomes" id="UP001526430"/>
    </source>
</evidence>
<dbReference type="EMBL" id="JAPFQI010000009">
    <property type="protein sequence ID" value="MCW8086536.1"/>
    <property type="molecule type" value="Genomic_DNA"/>
</dbReference>
<proteinExistence type="predicted"/>
<protein>
    <recommendedName>
        <fullName evidence="4">Hydrophobic W protein</fullName>
    </recommendedName>
</protein>
<dbReference type="Pfam" id="PF07538">
    <property type="entry name" value="ChW"/>
    <property type="match status" value="1"/>
</dbReference>
<comment type="caution">
    <text evidence="2">The sequence shown here is derived from an EMBL/GenBank/DDBJ whole genome shotgun (WGS) entry which is preliminary data.</text>
</comment>
<feature type="compositionally biased region" description="Low complexity" evidence="1">
    <location>
        <begin position="118"/>
        <end position="127"/>
    </location>
</feature>
<sequence>MPDQNQDRVRDVRVAAHTLVLPRGKFCISVAEVSPGIPAARLPGLAISTIPGEGSEVEIAQFPGNPWLRHPGDALLVTVGSDEARLLLTSYNLLEGEGAKPPRMQVQRLDVPGQASLGPAPEAAGTAEPPPAPPAASASSGPQPVLVHVARVGDRSGALGEWLGMREPGCVIEGVQVTPPEGVPAEELEYQVVLGKGWTSPWSQGGEFCGSRGMTLPVQGLRVALRGASAERYTVSVEGVTAGGETLGPVGNDELCGLDDPEPLVQLRLRFEARQNAPSRKRRVAKAKR</sequence>
<accession>A0ABT3NWP1</accession>
<dbReference type="Proteomes" id="UP001526430">
    <property type="component" value="Unassembled WGS sequence"/>
</dbReference>
<gene>
    <name evidence="2" type="ORF">OF850_12925</name>
</gene>
<dbReference type="InterPro" id="IPR006637">
    <property type="entry name" value="ChW"/>
</dbReference>
<evidence type="ECO:0000256" key="1">
    <source>
        <dbReference type="SAM" id="MobiDB-lite"/>
    </source>
</evidence>
<feature type="region of interest" description="Disordered" evidence="1">
    <location>
        <begin position="113"/>
        <end position="142"/>
    </location>
</feature>
<evidence type="ECO:0000313" key="2">
    <source>
        <dbReference type="EMBL" id="MCW8086536.1"/>
    </source>
</evidence>
<name>A0ABT3NWP1_9PROT</name>
<reference evidence="2 3" key="1">
    <citation type="submission" date="2022-10" db="EMBL/GenBank/DDBJ databases">
        <title>Roseococcus glaciei nov., sp. nov., isolated from glacier.</title>
        <authorList>
            <person name="Liu Q."/>
            <person name="Xin Y.-H."/>
        </authorList>
    </citation>
    <scope>NUCLEOTIDE SEQUENCE [LARGE SCALE GENOMIC DNA]</scope>
    <source>
        <strain evidence="2 3">MDT2-1-1</strain>
    </source>
</reference>